<protein>
    <submittedName>
        <fullName evidence="3">DUF2384 domain-containing protein</fullName>
    </submittedName>
</protein>
<dbReference type="Pfam" id="PF09722">
    <property type="entry name" value="Xre_MbcA_ParS_C"/>
    <property type="match status" value="1"/>
</dbReference>
<sequence>MTPQIAAKKHNDGVLLSSAVAKIADLWALSNSKMGTVLGLSAATVSRLRSGQTKLDPSSKSFEAGQFLLRLFRSLDSVVGSDDTAAQSWLATYNMDLDAKPIELIDSFKGLIAVCDYVDAYRARV</sequence>
<evidence type="ECO:0000259" key="1">
    <source>
        <dbReference type="Pfam" id="PF09722"/>
    </source>
</evidence>
<proteinExistence type="predicted"/>
<evidence type="ECO:0000313" key="4">
    <source>
        <dbReference type="Proteomes" id="UP000320160"/>
    </source>
</evidence>
<dbReference type="Proteomes" id="UP000320160">
    <property type="component" value="Unassembled WGS sequence"/>
</dbReference>
<dbReference type="RefSeq" id="WP_143776827.1">
    <property type="nucleotide sequence ID" value="NZ_VKKU01000002.1"/>
</dbReference>
<organism evidence="3 4">
    <name type="scientific">Sphingorhabdus contaminans</name>
    <dbReference type="NCBI Taxonomy" id="1343899"/>
    <lineage>
        <taxon>Bacteria</taxon>
        <taxon>Pseudomonadati</taxon>
        <taxon>Pseudomonadota</taxon>
        <taxon>Alphaproteobacteria</taxon>
        <taxon>Sphingomonadales</taxon>
        <taxon>Sphingomonadaceae</taxon>
        <taxon>Sphingorhabdus</taxon>
    </lineage>
</organism>
<dbReference type="GO" id="GO:0003677">
    <property type="term" value="F:DNA binding"/>
    <property type="evidence" value="ECO:0007669"/>
    <property type="project" value="InterPro"/>
</dbReference>
<comment type="caution">
    <text evidence="3">The sequence shown here is derived from an EMBL/GenBank/DDBJ whole genome shotgun (WGS) entry which is preliminary data.</text>
</comment>
<gene>
    <name evidence="3" type="ORF">FOM92_10515</name>
</gene>
<accession>A0A553WA98</accession>
<dbReference type="EMBL" id="VKKU01000002">
    <property type="protein sequence ID" value="TSB01609.1"/>
    <property type="molecule type" value="Genomic_DNA"/>
</dbReference>
<evidence type="ECO:0000313" key="3">
    <source>
        <dbReference type="EMBL" id="TSB01609.1"/>
    </source>
</evidence>
<name>A0A553WA98_9SPHN</name>
<feature type="domain" description="Antitoxin Xre/MbcA/ParS-like toxin-binding" evidence="1">
    <location>
        <begin position="74"/>
        <end position="123"/>
    </location>
</feature>
<evidence type="ECO:0000259" key="2">
    <source>
        <dbReference type="Pfam" id="PF20432"/>
    </source>
</evidence>
<dbReference type="Pfam" id="PF20432">
    <property type="entry name" value="Xre-like-HTH"/>
    <property type="match status" value="1"/>
</dbReference>
<dbReference type="InterPro" id="IPR024467">
    <property type="entry name" value="Xre/MbcA/ParS-like_toxin-bd"/>
</dbReference>
<feature type="domain" description="Antitoxin Xre-like helix-turn-helix" evidence="2">
    <location>
        <begin position="13"/>
        <end position="73"/>
    </location>
</feature>
<dbReference type="InterPro" id="IPR046847">
    <property type="entry name" value="Xre-like_HTH"/>
</dbReference>
<dbReference type="OrthoDB" id="8481084at2"/>
<reference evidence="3 4" key="1">
    <citation type="submission" date="2019-07" db="EMBL/GenBank/DDBJ databases">
        <authorList>
            <person name="Park M."/>
        </authorList>
    </citation>
    <scope>NUCLEOTIDE SEQUENCE [LARGE SCALE GENOMIC DNA]</scope>
    <source>
        <strain evidence="3 4">KCTC32445</strain>
    </source>
</reference>
<dbReference type="AlphaFoldDB" id="A0A553WA98"/>
<keyword evidence="4" id="KW-1185">Reference proteome</keyword>